<accession>A0ABZ2YNE9</accession>
<organism evidence="1 2">
    <name type="scientific">Chitinophaga pollutisoli</name>
    <dbReference type="NCBI Taxonomy" id="3133966"/>
    <lineage>
        <taxon>Bacteria</taxon>
        <taxon>Pseudomonadati</taxon>
        <taxon>Bacteroidota</taxon>
        <taxon>Chitinophagia</taxon>
        <taxon>Chitinophagales</taxon>
        <taxon>Chitinophagaceae</taxon>
        <taxon>Chitinophaga</taxon>
    </lineage>
</organism>
<sequence>MQHKFLSGALMALLGLFAVVSLGAGRGTDSFKVYLNNKLIHEQYVEEKVPLDLLQLDDSNINDRLTFHYSHCGRIGTGRKLAAKNAAGKTLREWKYADAQGKQSGMAIPVKEVLQLRQQNVSFFYTATELPKGQQMASFRLHAATTSWVPGESVLALLC</sequence>
<evidence type="ECO:0000313" key="1">
    <source>
        <dbReference type="EMBL" id="WZN40949.1"/>
    </source>
</evidence>
<keyword evidence="2" id="KW-1185">Reference proteome</keyword>
<proteinExistence type="predicted"/>
<name>A0ABZ2YNE9_9BACT</name>
<evidence type="ECO:0000313" key="2">
    <source>
        <dbReference type="Proteomes" id="UP001485459"/>
    </source>
</evidence>
<dbReference type="Proteomes" id="UP001485459">
    <property type="component" value="Chromosome"/>
</dbReference>
<dbReference type="RefSeq" id="WP_341835813.1">
    <property type="nucleotide sequence ID" value="NZ_CP149822.1"/>
</dbReference>
<protein>
    <submittedName>
        <fullName evidence="1">Uncharacterized protein</fullName>
    </submittedName>
</protein>
<reference evidence="2" key="1">
    <citation type="submission" date="2024-03" db="EMBL/GenBank/DDBJ databases">
        <title>Chitinophaga horti sp. nov., isolated from garden soil.</title>
        <authorList>
            <person name="Lee D.S."/>
            <person name="Han D.M."/>
            <person name="Baek J.H."/>
            <person name="Choi D.G."/>
            <person name="Jeon J.H."/>
            <person name="Jeon C.O."/>
        </authorList>
    </citation>
    <scope>NUCLEOTIDE SEQUENCE [LARGE SCALE GENOMIC DNA]</scope>
    <source>
        <strain evidence="2">GPA1</strain>
    </source>
</reference>
<gene>
    <name evidence="1" type="ORF">WJU16_23585</name>
</gene>
<dbReference type="EMBL" id="CP149822">
    <property type="protein sequence ID" value="WZN40949.1"/>
    <property type="molecule type" value="Genomic_DNA"/>
</dbReference>